<evidence type="ECO:0000256" key="3">
    <source>
        <dbReference type="ARBA" id="ARBA00022536"/>
    </source>
</evidence>
<evidence type="ECO:0000259" key="17">
    <source>
        <dbReference type="SMART" id="SM00181"/>
    </source>
</evidence>
<keyword evidence="8" id="KW-0654">Proteoglycan</keyword>
<dbReference type="SMART" id="SM00181">
    <property type="entry name" value="EGF"/>
    <property type="match status" value="6"/>
</dbReference>
<dbReference type="SUPFAM" id="SSF56436">
    <property type="entry name" value="C-type lectin-like"/>
    <property type="match status" value="1"/>
</dbReference>
<keyword evidence="4 14" id="KW-0812">Transmembrane</keyword>
<evidence type="ECO:0000256" key="13">
    <source>
        <dbReference type="ARBA" id="ARBA00046453"/>
    </source>
</evidence>
<dbReference type="PROSITE" id="PS01187">
    <property type="entry name" value="EGF_CA"/>
    <property type="match status" value="2"/>
</dbReference>
<dbReference type="PRINTS" id="PR00907">
    <property type="entry name" value="THRMBOMODULN"/>
</dbReference>
<keyword evidence="7" id="KW-0677">Repeat</keyword>
<keyword evidence="5 15" id="KW-0732">Signal</keyword>
<dbReference type="Gene3D" id="2.10.25.10">
    <property type="entry name" value="Laminin"/>
    <property type="match status" value="5"/>
</dbReference>
<feature type="domain" description="EGF-like" evidence="17">
    <location>
        <begin position="304"/>
        <end position="339"/>
    </location>
</feature>
<dbReference type="Pfam" id="PF09064">
    <property type="entry name" value="EGF_Tme5"/>
    <property type="match status" value="1"/>
</dbReference>
<sequence>MESVNRGAAALVFCALLLCWLQEGAASLRARCVQGHCWFQSLENFDDAKTECENQMGTLLVFKCEESALMTSLLSGVNGRFWLRNADPGEASRCSAVSVRKGQNATCVSEPCQDRLDGFLCQFAPGDTCGVLQTDAQVTYNTSQGFTVEDSLSLPHGTIATLKRDGTDFPDSKHLCISKQWIPAPWNCEVFGGGCELGCNSTSTACTCPANHTIHSNRISCIPHPCAACTQGCERQGDRYACTCEKGFRLELDDKSCVDINECQEEPSLCANEGEECQNTLGSYKCGCMIGLEEEDGVCVNVSICMLCEHLQCEKVNWVYQCACREGFRVSPTDPTMCEKHCSTRDCEAECIPNTEQEATSAEQCYCPEGYITDTRNGTVVCTDINECEQQKMCDHHCENLFGGYRCSCNDGFELQDHGSCVPLDVTYTELGSGSDFPPLATSDTPGSLQPASLPSYIKAGSVLGISVFLVLCVVLLGCLARNMMKQCRTFNIYSFKHPDIDIFYLQQVTAETYKRLSFDKQPRNDP</sequence>
<keyword evidence="9 14" id="KW-1133">Transmembrane helix</keyword>
<evidence type="ECO:0000256" key="9">
    <source>
        <dbReference type="ARBA" id="ARBA00022989"/>
    </source>
</evidence>
<evidence type="ECO:0000256" key="4">
    <source>
        <dbReference type="ARBA" id="ARBA00022692"/>
    </source>
</evidence>
<reference evidence="18" key="1">
    <citation type="journal article" name="BMC Genomics">
        <title>Long-read sequencing and de novo genome assembly of marine medaka (Oryzias melastigma).</title>
        <authorList>
            <person name="Liang P."/>
            <person name="Saqib H.S.A."/>
            <person name="Ni X."/>
            <person name="Shen Y."/>
        </authorList>
    </citation>
    <scope>NUCLEOTIDE SEQUENCE</scope>
    <source>
        <strain evidence="18">Bigg-433</strain>
    </source>
</reference>
<dbReference type="InterPro" id="IPR000152">
    <property type="entry name" value="EGF-type_Asp/Asn_hydroxyl_site"/>
</dbReference>
<comment type="caution">
    <text evidence="18">The sequence shown here is derived from an EMBL/GenBank/DDBJ whole genome shotgun (WGS) entry which is preliminary data.</text>
</comment>
<keyword evidence="6" id="KW-0430">Lectin</keyword>
<evidence type="ECO:0000256" key="12">
    <source>
        <dbReference type="ARBA" id="ARBA00045242"/>
    </source>
</evidence>
<evidence type="ECO:0000256" key="8">
    <source>
        <dbReference type="ARBA" id="ARBA00022974"/>
    </source>
</evidence>
<evidence type="ECO:0000256" key="10">
    <source>
        <dbReference type="ARBA" id="ARBA00023136"/>
    </source>
</evidence>
<dbReference type="GO" id="GO:0004888">
    <property type="term" value="F:transmembrane signaling receptor activity"/>
    <property type="evidence" value="ECO:0007669"/>
    <property type="project" value="InterPro"/>
</dbReference>
<keyword evidence="3" id="KW-0245">EGF-like domain</keyword>
<dbReference type="SMART" id="SM00179">
    <property type="entry name" value="EGF_CA"/>
    <property type="match status" value="2"/>
</dbReference>
<dbReference type="AlphaFoldDB" id="A0A834F030"/>
<evidence type="ECO:0000256" key="11">
    <source>
        <dbReference type="ARBA" id="ARBA00023157"/>
    </source>
</evidence>
<dbReference type="InterPro" id="IPR009030">
    <property type="entry name" value="Growth_fac_rcpt_cys_sf"/>
</dbReference>
<dbReference type="InterPro" id="IPR018097">
    <property type="entry name" value="EGF_Ca-bd_CS"/>
</dbReference>
<dbReference type="Pfam" id="PF07645">
    <property type="entry name" value="EGF_CA"/>
    <property type="match status" value="2"/>
</dbReference>
<dbReference type="SUPFAM" id="SSF57184">
    <property type="entry name" value="Growth factor receptor domain"/>
    <property type="match status" value="1"/>
</dbReference>
<evidence type="ECO:0000256" key="1">
    <source>
        <dbReference type="ARBA" id="ARBA00004479"/>
    </source>
</evidence>
<feature type="domain" description="EGF-like calcium-binding" evidence="16">
    <location>
        <begin position="384"/>
        <end position="422"/>
    </location>
</feature>
<dbReference type="InterPro" id="IPR016187">
    <property type="entry name" value="CTDL_fold"/>
</dbReference>
<evidence type="ECO:0000259" key="16">
    <source>
        <dbReference type="SMART" id="SM00179"/>
    </source>
</evidence>
<evidence type="ECO:0000256" key="6">
    <source>
        <dbReference type="ARBA" id="ARBA00022734"/>
    </source>
</evidence>
<evidence type="ECO:0000313" key="19">
    <source>
        <dbReference type="Proteomes" id="UP000646548"/>
    </source>
</evidence>
<keyword evidence="10 14" id="KW-0472">Membrane</keyword>
<dbReference type="InterPro" id="IPR001881">
    <property type="entry name" value="EGF-like_Ca-bd_dom"/>
</dbReference>
<feature type="domain" description="EGF-like" evidence="17">
    <location>
        <begin position="187"/>
        <end position="222"/>
    </location>
</feature>
<feature type="chain" id="PRO_5032268884" description="Thrombomodulin" evidence="15">
    <location>
        <begin position="27"/>
        <end position="527"/>
    </location>
</feature>
<dbReference type="CDD" id="cd00054">
    <property type="entry name" value="EGF_CA"/>
    <property type="match status" value="2"/>
</dbReference>
<comment type="subcellular location">
    <subcellularLocation>
        <location evidence="1">Membrane</location>
        <topology evidence="1">Single-pass type I membrane protein</topology>
    </subcellularLocation>
</comment>
<feature type="domain" description="EGF-like" evidence="17">
    <location>
        <begin position="225"/>
        <end position="258"/>
    </location>
</feature>
<evidence type="ECO:0000256" key="15">
    <source>
        <dbReference type="SAM" id="SignalP"/>
    </source>
</evidence>
<dbReference type="InterPro" id="IPR000742">
    <property type="entry name" value="EGF"/>
</dbReference>
<dbReference type="PANTHER" id="PTHR14789">
    <property type="entry name" value="CHONDROLECTIN VARIANT CHODLFDELTAE"/>
    <property type="match status" value="1"/>
</dbReference>
<feature type="domain" description="EGF-like" evidence="17">
    <location>
        <begin position="262"/>
        <end position="300"/>
    </location>
</feature>
<dbReference type="PANTHER" id="PTHR14789:SF9">
    <property type="entry name" value="THROMBOMODULIN"/>
    <property type="match status" value="1"/>
</dbReference>
<evidence type="ECO:0000256" key="7">
    <source>
        <dbReference type="ARBA" id="ARBA00022737"/>
    </source>
</evidence>
<dbReference type="InterPro" id="IPR049883">
    <property type="entry name" value="NOTCH1_EGF-like"/>
</dbReference>
<evidence type="ECO:0000256" key="2">
    <source>
        <dbReference type="ARBA" id="ARBA00019822"/>
    </source>
</evidence>
<dbReference type="EMBL" id="WKFB01000999">
    <property type="protein sequence ID" value="KAF6716114.1"/>
    <property type="molecule type" value="Genomic_DNA"/>
</dbReference>
<evidence type="ECO:0000313" key="18">
    <source>
        <dbReference type="EMBL" id="KAF6716114.1"/>
    </source>
</evidence>
<dbReference type="PROSITE" id="PS00010">
    <property type="entry name" value="ASX_HYDROXYL"/>
    <property type="match status" value="2"/>
</dbReference>
<dbReference type="GO" id="GO:0016020">
    <property type="term" value="C:membrane"/>
    <property type="evidence" value="ECO:0007669"/>
    <property type="project" value="UniProtKB-SubCell"/>
</dbReference>
<proteinExistence type="predicted"/>
<dbReference type="GO" id="GO:0005509">
    <property type="term" value="F:calcium ion binding"/>
    <property type="evidence" value="ECO:0007669"/>
    <property type="project" value="InterPro"/>
</dbReference>
<dbReference type="SUPFAM" id="SSF57196">
    <property type="entry name" value="EGF/Laminin"/>
    <property type="match status" value="2"/>
</dbReference>
<dbReference type="GO" id="GO:0030246">
    <property type="term" value="F:carbohydrate binding"/>
    <property type="evidence" value="ECO:0007669"/>
    <property type="project" value="UniProtKB-KW"/>
</dbReference>
<evidence type="ECO:0000256" key="5">
    <source>
        <dbReference type="ARBA" id="ARBA00022729"/>
    </source>
</evidence>
<dbReference type="InterPro" id="IPR051505">
    <property type="entry name" value="C-type_lectin_domain"/>
</dbReference>
<comment type="subunit">
    <text evidence="13">Interacts with ITGAL, ITGAM and ITGB2. Interacts with thrombin/F2; this interaction switches the specificity of thrombin from a procoagulant to an anticoagulant and antifibrinolytic protease. Interacts with ANGP1 and ANGP2; these interactions significantly inhibit the generation of activated PC and TAFIa/CPB2 by the thrombin/thrombomodulin complex. Interacts with PF4; this interaction enhances generation of activated protein C. Interacts with HMGB1; this interaction inhibits HMGB1 inflammatory activity.</text>
</comment>
<evidence type="ECO:0000256" key="14">
    <source>
        <dbReference type="SAM" id="Phobius"/>
    </source>
</evidence>
<feature type="transmembrane region" description="Helical" evidence="14">
    <location>
        <begin position="460"/>
        <end position="481"/>
    </location>
</feature>
<keyword evidence="8" id="KW-0325">Glycoprotein</keyword>
<feature type="domain" description="EGF-like calcium-binding" evidence="16">
    <location>
        <begin position="259"/>
        <end position="300"/>
    </location>
</feature>
<comment type="function">
    <text evidence="12">Endothelial cell receptor that plays a critical role in regulating several physiological processes including hemostasis, coagulation, fibrinolysis, inflammation, and angiogenesis. Acts as a cofactor for thrombin activation of protein C/PROC on the surface of vascular endothelial cells leading to initiation of the activated protein C anticoagulant pathway. Also accelerates the activation of the plasma carboxypeptidase B2/CPB2, which catalyzes removal of C-terminal basic amino acids from its substrates including kinins or anaphylatoxins leading to fibrinolysis inhibition. Plays critical protective roles in changing the cleavage specificity of protease-activated receptor 1/PAR1, inhibiting endothelial cell permeability and inflammation. Suppresses inflammation distinctly from its anticoagulant cofactor activity by sequestering HMGB1 thereby preventing it from engaging cellular receptors such as RAGE and contributing to the inflammatory response.</text>
</comment>
<accession>A0A834F030</accession>
<keyword evidence="11" id="KW-1015">Disulfide bond</keyword>
<dbReference type="InterPro" id="IPR015149">
    <property type="entry name" value="Tme5_EGF-like"/>
</dbReference>
<organism evidence="18 19">
    <name type="scientific">Oryzias melastigma</name>
    <name type="common">Marine medaka</name>
    <dbReference type="NCBI Taxonomy" id="30732"/>
    <lineage>
        <taxon>Eukaryota</taxon>
        <taxon>Metazoa</taxon>
        <taxon>Chordata</taxon>
        <taxon>Craniata</taxon>
        <taxon>Vertebrata</taxon>
        <taxon>Euteleostomi</taxon>
        <taxon>Actinopterygii</taxon>
        <taxon>Neopterygii</taxon>
        <taxon>Teleostei</taxon>
        <taxon>Neoteleostei</taxon>
        <taxon>Acanthomorphata</taxon>
        <taxon>Ovalentaria</taxon>
        <taxon>Atherinomorphae</taxon>
        <taxon>Beloniformes</taxon>
        <taxon>Adrianichthyidae</taxon>
        <taxon>Oryziinae</taxon>
        <taxon>Oryzias</taxon>
    </lineage>
</organism>
<protein>
    <recommendedName>
        <fullName evidence="2">Thrombomodulin</fullName>
    </recommendedName>
</protein>
<feature type="domain" description="EGF-like" evidence="17">
    <location>
        <begin position="341"/>
        <end position="383"/>
    </location>
</feature>
<name>A0A834F030_ORYME</name>
<feature type="domain" description="EGF-like" evidence="17">
    <location>
        <begin position="387"/>
        <end position="422"/>
    </location>
</feature>
<dbReference type="Proteomes" id="UP000646548">
    <property type="component" value="Unassembled WGS sequence"/>
</dbReference>
<feature type="signal peptide" evidence="15">
    <location>
        <begin position="1"/>
        <end position="26"/>
    </location>
</feature>
<gene>
    <name evidence="18" type="ORF">FQA47_007379</name>
</gene>